<evidence type="ECO:0000313" key="3">
    <source>
        <dbReference type="Proteomes" id="UP000182060"/>
    </source>
</evidence>
<dbReference type="Pfam" id="PF13088">
    <property type="entry name" value="BNR_2"/>
    <property type="match status" value="1"/>
</dbReference>
<dbReference type="AlphaFoldDB" id="A0AAC9ITA4"/>
<reference evidence="2" key="1">
    <citation type="journal article" date="2017" name="Appl. Environ. Microbiol.">
        <title>Microdiversification of a pelagic Polynucleobacter species is mainly driven by acquisition of genomic islands from a partially interspecific gene pool.</title>
        <authorList>
            <person name="Hoetzinger M."/>
            <person name="Hahn M.W."/>
            <person name="Jezberova J."/>
            <person name="Schmidt J."/>
            <person name="Koll U."/>
        </authorList>
    </citation>
    <scope>NUCLEOTIDE SEQUENCE</scope>
    <source>
        <strain evidence="2">MWH-RechtKol4</strain>
    </source>
</reference>
<dbReference type="PANTHER" id="PTHR43752">
    <property type="entry name" value="BNR/ASP-BOX REPEAT FAMILY PROTEIN"/>
    <property type="match status" value="1"/>
</dbReference>
<evidence type="ECO:0000259" key="1">
    <source>
        <dbReference type="Pfam" id="PF13088"/>
    </source>
</evidence>
<dbReference type="EMBL" id="CP015017">
    <property type="protein sequence ID" value="APC01445.1"/>
    <property type="molecule type" value="Genomic_DNA"/>
</dbReference>
<dbReference type="CDD" id="cd15482">
    <property type="entry name" value="Sialidase_non-viral"/>
    <property type="match status" value="1"/>
</dbReference>
<dbReference type="Gene3D" id="2.120.10.10">
    <property type="match status" value="1"/>
</dbReference>
<dbReference type="InterPro" id="IPR036278">
    <property type="entry name" value="Sialidase_sf"/>
</dbReference>
<dbReference type="Proteomes" id="UP000182060">
    <property type="component" value="Chromosome"/>
</dbReference>
<sequence>MSRVIAFCFLLLAAVIGFLHLDSRPVWAPFMQAETIDTEVETESPLTAKAKGVNKPELIAAKPQFNWLPDTGASSVHAASLIALKDGGIRAFWFAGSREGAPDVVINTSTLDKFGSWSAPTVVMDRVTAEKGLGRYIAKLGNPVPSRLADGRLQLFFVTVSLGGWAGSSISSVISEDDGLSWGKPQRLISSPLLNLSTLVKSPALQFADGRLGLPAYHEWIGRFGEFLRIEGGRVIDKRRMSSGRSAIQPVVFVNNTQDASAYFRQTRSAGLVKQIPVSQTQNAGQSWQLAGDLEIANPNSAVAGLTLSNGARLLALNNIETGRHRLVLMMSDPKLGQWHVVEVLENDEALPDDQRKEYSYPYLISANGNDAHLVYTWDRKKIRHVFLSAPWLANAFNQLPRQSEVESSVNGQEAQQ</sequence>
<evidence type="ECO:0000313" key="2">
    <source>
        <dbReference type="EMBL" id="APC01445.1"/>
    </source>
</evidence>
<dbReference type="SUPFAM" id="SSF50939">
    <property type="entry name" value="Sialidases"/>
    <property type="match status" value="1"/>
</dbReference>
<gene>
    <name evidence="2" type="ORF">AOC25_07360</name>
</gene>
<name>A0AAC9ITA4_9BURK</name>
<dbReference type="RefSeq" id="WP_071539443.1">
    <property type="nucleotide sequence ID" value="NZ_CP015016.1"/>
</dbReference>
<protein>
    <recommendedName>
        <fullName evidence="1">Sialidase domain-containing protein</fullName>
    </recommendedName>
</protein>
<feature type="domain" description="Sialidase" evidence="1">
    <location>
        <begin position="89"/>
        <end position="373"/>
    </location>
</feature>
<proteinExistence type="predicted"/>
<organism evidence="2 3">
    <name type="scientific">Polynucleobacter asymbioticus</name>
    <dbReference type="NCBI Taxonomy" id="576611"/>
    <lineage>
        <taxon>Bacteria</taxon>
        <taxon>Pseudomonadati</taxon>
        <taxon>Pseudomonadota</taxon>
        <taxon>Betaproteobacteria</taxon>
        <taxon>Burkholderiales</taxon>
        <taxon>Burkholderiaceae</taxon>
        <taxon>Polynucleobacter</taxon>
    </lineage>
</organism>
<dbReference type="PANTHER" id="PTHR43752:SF2">
    <property type="entry name" value="BNR_ASP-BOX REPEAT FAMILY PROTEIN"/>
    <property type="match status" value="1"/>
</dbReference>
<dbReference type="InterPro" id="IPR011040">
    <property type="entry name" value="Sialidase"/>
</dbReference>
<accession>A0AAC9ITA4</accession>